<sequence length="251" mass="27574">MTKKKLLKTFKKSLGLFLALSFLGGSVPILYAANSFVVCIDPGHQAKGDGKTEPIAPGSGNRKARVSSGTSGVATKNPEYKINLEAGLILKELLESKGYKVVMTRTTNDVNISNAERAQLANEARADMTIRLHCDSINNGGKSGSVLLVPSQKGTYTSKIYKASFHYATCLKKALQNKGIKVNGIFERSDMTGFNWSQVPVVIFEMGFMSNWQEDRMLSDKNYQKKLMEAVLEALETYKTEITPPPHSLTN</sequence>
<keyword evidence="2" id="KW-1185">Reference proteome</keyword>
<dbReference type="EMBL" id="PEDL01000026">
    <property type="protein sequence ID" value="PHV69504.1"/>
    <property type="molecule type" value="Genomic_DNA"/>
</dbReference>
<gene>
    <name evidence="1" type="ORF">CS063_15380</name>
</gene>
<evidence type="ECO:0000313" key="1">
    <source>
        <dbReference type="EMBL" id="PHV69504.1"/>
    </source>
</evidence>
<reference evidence="1" key="1">
    <citation type="submission" date="2017-10" db="EMBL/GenBank/DDBJ databases">
        <title>Genome sequence of cellulolytic Lachnospiraceae bacterium XHS1971 isolated from hotspring sediment.</title>
        <authorList>
            <person name="Vasudevan G."/>
            <person name="Joshi A.J."/>
            <person name="Hivarkar S."/>
            <person name="Lanjekar V.B."/>
            <person name="Dhakephalkar P.K."/>
            <person name="Dagar S."/>
        </authorList>
    </citation>
    <scope>NUCLEOTIDE SEQUENCE</scope>
    <source>
        <strain evidence="1">XHS1971</strain>
    </source>
</reference>
<protein>
    <submittedName>
        <fullName evidence="1">N-acetylmuramoyl-L-alanine amidase</fullName>
    </submittedName>
</protein>
<name>A0AC61D7J3_9FIRM</name>
<accession>A0AC61D7J3</accession>
<dbReference type="Proteomes" id="UP000224460">
    <property type="component" value="Unassembled WGS sequence"/>
</dbReference>
<organism evidence="1 2">
    <name type="scientific">Sporanaerobium hydrogeniformans</name>
    <dbReference type="NCBI Taxonomy" id="3072179"/>
    <lineage>
        <taxon>Bacteria</taxon>
        <taxon>Bacillati</taxon>
        <taxon>Bacillota</taxon>
        <taxon>Clostridia</taxon>
        <taxon>Lachnospirales</taxon>
        <taxon>Lachnospiraceae</taxon>
        <taxon>Sporanaerobium</taxon>
    </lineage>
</organism>
<proteinExistence type="predicted"/>
<evidence type="ECO:0000313" key="2">
    <source>
        <dbReference type="Proteomes" id="UP000224460"/>
    </source>
</evidence>
<comment type="caution">
    <text evidence="1">The sequence shown here is derived from an EMBL/GenBank/DDBJ whole genome shotgun (WGS) entry which is preliminary data.</text>
</comment>